<protein>
    <submittedName>
        <fullName evidence="2">Uncharacterized protein</fullName>
    </submittedName>
</protein>
<name>A0A6A4TEF2_SCOMX</name>
<evidence type="ECO:0000313" key="3">
    <source>
        <dbReference type="Proteomes" id="UP000438429"/>
    </source>
</evidence>
<evidence type="ECO:0000256" key="1">
    <source>
        <dbReference type="SAM" id="MobiDB-lite"/>
    </source>
</evidence>
<reference evidence="2 3" key="1">
    <citation type="submission" date="2019-06" db="EMBL/GenBank/DDBJ databases">
        <title>Draft genomes of female and male turbot (Scophthalmus maximus).</title>
        <authorList>
            <person name="Xu H."/>
            <person name="Xu X.-W."/>
            <person name="Shao C."/>
            <person name="Chen S."/>
        </authorList>
    </citation>
    <scope>NUCLEOTIDE SEQUENCE [LARGE SCALE GENOMIC DNA]</scope>
    <source>
        <strain evidence="2">Ysfricsl-2016a</strain>
        <tissue evidence="2">Blood</tissue>
    </source>
</reference>
<dbReference type="EMBL" id="VEVO01000004">
    <property type="protein sequence ID" value="KAF0043199.1"/>
    <property type="molecule type" value="Genomic_DNA"/>
</dbReference>
<evidence type="ECO:0000313" key="2">
    <source>
        <dbReference type="EMBL" id="KAF0043199.1"/>
    </source>
</evidence>
<accession>A0A6A4TEF2</accession>
<comment type="caution">
    <text evidence="2">The sequence shown here is derived from an EMBL/GenBank/DDBJ whole genome shotgun (WGS) entry which is preliminary data.</text>
</comment>
<dbReference type="Proteomes" id="UP000438429">
    <property type="component" value="Unassembled WGS sequence"/>
</dbReference>
<dbReference type="AlphaFoldDB" id="A0A6A4TEF2"/>
<sequence>MIVCSPYRYHKLLMDILPVLTKKTNSTKASVVRLCSDARPWLRARCQRTSREPQKCSSRPRVYTEPQLTPVVH</sequence>
<gene>
    <name evidence="2" type="ORF">F2P81_004536</name>
</gene>
<feature type="region of interest" description="Disordered" evidence="1">
    <location>
        <begin position="52"/>
        <end position="73"/>
    </location>
</feature>
<proteinExistence type="predicted"/>
<organism evidence="2 3">
    <name type="scientific">Scophthalmus maximus</name>
    <name type="common">Turbot</name>
    <name type="synonym">Psetta maxima</name>
    <dbReference type="NCBI Taxonomy" id="52904"/>
    <lineage>
        <taxon>Eukaryota</taxon>
        <taxon>Metazoa</taxon>
        <taxon>Chordata</taxon>
        <taxon>Craniata</taxon>
        <taxon>Vertebrata</taxon>
        <taxon>Euteleostomi</taxon>
        <taxon>Actinopterygii</taxon>
        <taxon>Neopterygii</taxon>
        <taxon>Teleostei</taxon>
        <taxon>Neoteleostei</taxon>
        <taxon>Acanthomorphata</taxon>
        <taxon>Carangaria</taxon>
        <taxon>Pleuronectiformes</taxon>
        <taxon>Pleuronectoidei</taxon>
        <taxon>Scophthalmidae</taxon>
        <taxon>Scophthalmus</taxon>
    </lineage>
</organism>